<evidence type="ECO:0000313" key="4">
    <source>
        <dbReference type="Proteomes" id="UP000231655"/>
    </source>
</evidence>
<dbReference type="InterPro" id="IPR029052">
    <property type="entry name" value="Metallo-depent_PP-like"/>
</dbReference>
<gene>
    <name evidence="3" type="ORF">SAMN06297129_2112</name>
</gene>
<dbReference type="AlphaFoldDB" id="A0A285ITR7"/>
<evidence type="ECO:0000256" key="1">
    <source>
        <dbReference type="ARBA" id="ARBA00008950"/>
    </source>
</evidence>
<dbReference type="GO" id="GO:0016791">
    <property type="term" value="F:phosphatase activity"/>
    <property type="evidence" value="ECO:0007669"/>
    <property type="project" value="TreeGrafter"/>
</dbReference>
<dbReference type="PANTHER" id="PTHR42850:SF2">
    <property type="entry name" value="BLL5683 PROTEIN"/>
    <property type="match status" value="1"/>
</dbReference>
<dbReference type="Pfam" id="PF12850">
    <property type="entry name" value="Metallophos_2"/>
    <property type="match status" value="1"/>
</dbReference>
<reference evidence="3 4" key="1">
    <citation type="submission" date="2017-09" db="EMBL/GenBank/DDBJ databases">
        <authorList>
            <person name="Ehlers B."/>
            <person name="Leendertz F.H."/>
        </authorList>
    </citation>
    <scope>NUCLEOTIDE SEQUENCE [LARGE SCALE GENOMIC DNA]</scope>
    <source>
        <strain evidence="3 4">CGMCC 1.12662</strain>
    </source>
</reference>
<proteinExistence type="inferred from homology"/>
<dbReference type="InterPro" id="IPR011152">
    <property type="entry name" value="Pesterase_MJ0912"/>
</dbReference>
<dbReference type="GO" id="GO:0005737">
    <property type="term" value="C:cytoplasm"/>
    <property type="evidence" value="ECO:0007669"/>
    <property type="project" value="TreeGrafter"/>
</dbReference>
<comment type="similarity">
    <text evidence="1">Belongs to the metallophosphoesterase superfamily. YfcE family.</text>
</comment>
<dbReference type="PANTHER" id="PTHR42850">
    <property type="entry name" value="METALLOPHOSPHOESTERASE"/>
    <property type="match status" value="1"/>
</dbReference>
<dbReference type="CDD" id="cd00838">
    <property type="entry name" value="MPP_superfamily"/>
    <property type="match status" value="1"/>
</dbReference>
<dbReference type="Gene3D" id="3.60.21.10">
    <property type="match status" value="1"/>
</dbReference>
<dbReference type="SUPFAM" id="SSF56300">
    <property type="entry name" value="Metallo-dependent phosphatases"/>
    <property type="match status" value="1"/>
</dbReference>
<dbReference type="EMBL" id="OBEA01000003">
    <property type="protein sequence ID" value="SNY51409.1"/>
    <property type="molecule type" value="Genomic_DNA"/>
</dbReference>
<name>A0A285ITR7_9RHOB</name>
<dbReference type="Proteomes" id="UP000231655">
    <property type="component" value="Unassembled WGS sequence"/>
</dbReference>
<accession>A0A285ITR7</accession>
<evidence type="ECO:0000313" key="3">
    <source>
        <dbReference type="EMBL" id="SNY51409.1"/>
    </source>
</evidence>
<dbReference type="PIRSF" id="PIRSF000883">
    <property type="entry name" value="Pesterase_MJ0912"/>
    <property type="match status" value="1"/>
</dbReference>
<sequence>MTKLPLGKVGLLSPLVPPRPGGQTAVMTFAVIADIHGNADALAAVLEDMQGFGVTQAVNLGDHFSGPLDAAGTAELLMARDFVSIRGNHDRWLLEQDPADMGPSDLAAFRQLPPEALDWLRALPATRRPFEGVFMCHGTPTSDLAYWLERLDAQGQPRAATLAEVEQEAGLVTEGLILCAHTHIPRIVRLGDGRVVLNPGSVGCPAYDDDHPVFHVMQTGTPNASYALVDRAAAGWQVSFRSVPYDAGRMVRMAEEAGRPDWARAVGTGWLT</sequence>
<protein>
    <submittedName>
        <fullName evidence="3">Predicted phosphodiesterase</fullName>
    </submittedName>
</protein>
<feature type="domain" description="Calcineurin-like phosphoesterase" evidence="2">
    <location>
        <begin position="27"/>
        <end position="217"/>
    </location>
</feature>
<organism evidence="3 4">
    <name type="scientific">Pseudooceanicola antarcticus</name>
    <dbReference type="NCBI Taxonomy" id="1247613"/>
    <lineage>
        <taxon>Bacteria</taxon>
        <taxon>Pseudomonadati</taxon>
        <taxon>Pseudomonadota</taxon>
        <taxon>Alphaproteobacteria</taxon>
        <taxon>Rhodobacterales</taxon>
        <taxon>Paracoccaceae</taxon>
        <taxon>Pseudooceanicola</taxon>
    </lineage>
</organism>
<evidence type="ECO:0000259" key="2">
    <source>
        <dbReference type="Pfam" id="PF12850"/>
    </source>
</evidence>
<dbReference type="InterPro" id="IPR050126">
    <property type="entry name" value="Ap4A_hydrolase"/>
</dbReference>
<dbReference type="InterPro" id="IPR024654">
    <property type="entry name" value="Calcineurin-like_PHP_lpxH"/>
</dbReference>